<accession>A0A284RWY7</accession>
<evidence type="ECO:0000313" key="2">
    <source>
        <dbReference type="Proteomes" id="UP000219338"/>
    </source>
</evidence>
<gene>
    <name evidence="1" type="ORF">ARMOST_16694</name>
</gene>
<dbReference type="EMBL" id="FUEG01000019">
    <property type="protein sequence ID" value="SJL13255.1"/>
    <property type="molecule type" value="Genomic_DNA"/>
</dbReference>
<dbReference type="AlphaFoldDB" id="A0A284RWY7"/>
<name>A0A284RWY7_ARMOS</name>
<dbReference type="Proteomes" id="UP000219338">
    <property type="component" value="Unassembled WGS sequence"/>
</dbReference>
<protein>
    <submittedName>
        <fullName evidence="1">Uncharacterized protein</fullName>
    </submittedName>
</protein>
<organism evidence="1 2">
    <name type="scientific">Armillaria ostoyae</name>
    <name type="common">Armillaria root rot fungus</name>
    <dbReference type="NCBI Taxonomy" id="47428"/>
    <lineage>
        <taxon>Eukaryota</taxon>
        <taxon>Fungi</taxon>
        <taxon>Dikarya</taxon>
        <taxon>Basidiomycota</taxon>
        <taxon>Agaricomycotina</taxon>
        <taxon>Agaricomycetes</taxon>
        <taxon>Agaricomycetidae</taxon>
        <taxon>Agaricales</taxon>
        <taxon>Marasmiineae</taxon>
        <taxon>Physalacriaceae</taxon>
        <taxon>Armillaria</taxon>
    </lineage>
</organism>
<reference evidence="2" key="1">
    <citation type="journal article" date="2017" name="Nat. Ecol. Evol.">
        <title>Genome expansion and lineage-specific genetic innovations in the forest pathogenic fungi Armillaria.</title>
        <authorList>
            <person name="Sipos G."/>
            <person name="Prasanna A.N."/>
            <person name="Walter M.C."/>
            <person name="O'Connor E."/>
            <person name="Balint B."/>
            <person name="Krizsan K."/>
            <person name="Kiss B."/>
            <person name="Hess J."/>
            <person name="Varga T."/>
            <person name="Slot J."/>
            <person name="Riley R."/>
            <person name="Boka B."/>
            <person name="Rigling D."/>
            <person name="Barry K."/>
            <person name="Lee J."/>
            <person name="Mihaltcheva S."/>
            <person name="LaButti K."/>
            <person name="Lipzen A."/>
            <person name="Waldron R."/>
            <person name="Moloney N.M."/>
            <person name="Sperisen C."/>
            <person name="Kredics L."/>
            <person name="Vagvoelgyi C."/>
            <person name="Patrignani A."/>
            <person name="Fitzpatrick D."/>
            <person name="Nagy I."/>
            <person name="Doyle S."/>
            <person name="Anderson J.B."/>
            <person name="Grigoriev I.V."/>
            <person name="Gueldener U."/>
            <person name="Muensterkoetter M."/>
            <person name="Nagy L.G."/>
        </authorList>
    </citation>
    <scope>NUCLEOTIDE SEQUENCE [LARGE SCALE GENOMIC DNA]</scope>
    <source>
        <strain evidence="2">C18/9</strain>
    </source>
</reference>
<keyword evidence="2" id="KW-1185">Reference proteome</keyword>
<evidence type="ECO:0000313" key="1">
    <source>
        <dbReference type="EMBL" id="SJL13255.1"/>
    </source>
</evidence>
<proteinExistence type="predicted"/>
<sequence>MVARATPCICRAIDHILSQCSPLSSRGLSAAMRCRVDLVFGAAHDYFLSSIYTAVTARDNRLLGANRLKEAVTMRERAKEQYDMELRDKGYRLWVNMRCTNDNRYYACIIAFSWFMRQLLTVYVGEVKRGMVLSESWFSHQNNIAARAESKLALYSD</sequence>